<comment type="caution">
    <text evidence="2">The sequence shown here is derived from an EMBL/GenBank/DDBJ whole genome shotgun (WGS) entry which is preliminary data.</text>
</comment>
<protein>
    <recommendedName>
        <fullName evidence="4">DUF998 domain-containing protein</fullName>
    </recommendedName>
</protein>
<keyword evidence="1" id="KW-0472">Membrane</keyword>
<accession>A0A919PZ30</accession>
<keyword evidence="1" id="KW-1133">Transmembrane helix</keyword>
<feature type="transmembrane region" description="Helical" evidence="1">
    <location>
        <begin position="36"/>
        <end position="61"/>
    </location>
</feature>
<dbReference type="AlphaFoldDB" id="A0A919PZ30"/>
<keyword evidence="3" id="KW-1185">Reference proteome</keyword>
<evidence type="ECO:0000256" key="1">
    <source>
        <dbReference type="SAM" id="Phobius"/>
    </source>
</evidence>
<sequence>MERIRITGTVGLVTGLLWLVNWAFEAFVDPPVGGGQWYAGQVVATVALFGTAVLLFGLAALRPAGDGRVARTFLALNWVAWLSLTLGGIGMLIHGDESEGPMTLFFPIGGILGTVSLLVSGILVAVRRGLPGWRRWVLLAFAVMYLLLGFLNGGSDEPTAASQGGELVQYVLLLALAAAVRTAPASPVTASPVRV</sequence>
<dbReference type="RefSeq" id="WP_203853499.1">
    <property type="nucleotide sequence ID" value="NZ_BAAAVW010000055.1"/>
</dbReference>
<evidence type="ECO:0008006" key="4">
    <source>
        <dbReference type="Google" id="ProtNLM"/>
    </source>
</evidence>
<feature type="transmembrane region" description="Helical" evidence="1">
    <location>
        <begin position="73"/>
        <end position="93"/>
    </location>
</feature>
<reference evidence="2" key="1">
    <citation type="submission" date="2021-01" db="EMBL/GenBank/DDBJ databases">
        <title>Whole genome shotgun sequence of Dactylosporangium siamense NBRC 106093.</title>
        <authorList>
            <person name="Komaki H."/>
            <person name="Tamura T."/>
        </authorList>
    </citation>
    <scope>NUCLEOTIDE SEQUENCE</scope>
    <source>
        <strain evidence="2">NBRC 106093</strain>
    </source>
</reference>
<feature type="transmembrane region" description="Helical" evidence="1">
    <location>
        <begin position="7"/>
        <end position="24"/>
    </location>
</feature>
<evidence type="ECO:0000313" key="2">
    <source>
        <dbReference type="EMBL" id="GIG51891.1"/>
    </source>
</evidence>
<evidence type="ECO:0000313" key="3">
    <source>
        <dbReference type="Proteomes" id="UP000660611"/>
    </source>
</evidence>
<dbReference type="EMBL" id="BONQ01000165">
    <property type="protein sequence ID" value="GIG51891.1"/>
    <property type="molecule type" value="Genomic_DNA"/>
</dbReference>
<feature type="transmembrane region" description="Helical" evidence="1">
    <location>
        <begin position="105"/>
        <end position="124"/>
    </location>
</feature>
<dbReference type="Proteomes" id="UP000660611">
    <property type="component" value="Unassembled WGS sequence"/>
</dbReference>
<gene>
    <name evidence="2" type="ORF">Dsi01nite_099320</name>
</gene>
<organism evidence="2 3">
    <name type="scientific">Dactylosporangium siamense</name>
    <dbReference type="NCBI Taxonomy" id="685454"/>
    <lineage>
        <taxon>Bacteria</taxon>
        <taxon>Bacillati</taxon>
        <taxon>Actinomycetota</taxon>
        <taxon>Actinomycetes</taxon>
        <taxon>Micromonosporales</taxon>
        <taxon>Micromonosporaceae</taxon>
        <taxon>Dactylosporangium</taxon>
    </lineage>
</organism>
<name>A0A919PZ30_9ACTN</name>
<feature type="transmembrane region" description="Helical" evidence="1">
    <location>
        <begin position="136"/>
        <end position="155"/>
    </location>
</feature>
<keyword evidence="1" id="KW-0812">Transmembrane</keyword>
<proteinExistence type="predicted"/>